<keyword evidence="3" id="KW-1185">Reference proteome</keyword>
<gene>
    <name evidence="2" type="ORF">PR048_005340</name>
</gene>
<dbReference type="EMBL" id="JARBHB010000002">
    <property type="protein sequence ID" value="KAJ8892759.1"/>
    <property type="molecule type" value="Genomic_DNA"/>
</dbReference>
<reference evidence="2 3" key="1">
    <citation type="submission" date="2023-02" db="EMBL/GenBank/DDBJ databases">
        <title>LHISI_Scaffold_Assembly.</title>
        <authorList>
            <person name="Stuart O.P."/>
            <person name="Cleave R."/>
            <person name="Magrath M.J.L."/>
            <person name="Mikheyev A.S."/>
        </authorList>
    </citation>
    <scope>NUCLEOTIDE SEQUENCE [LARGE SCALE GENOMIC DNA]</scope>
    <source>
        <strain evidence="2">Daus_M_001</strain>
        <tissue evidence="2">Leg muscle</tissue>
    </source>
</reference>
<name>A0ABQ9I7Y1_9NEOP</name>
<evidence type="ECO:0000313" key="2">
    <source>
        <dbReference type="EMBL" id="KAJ8892759.1"/>
    </source>
</evidence>
<comment type="caution">
    <text evidence="2">The sequence shown here is derived from an EMBL/GenBank/DDBJ whole genome shotgun (WGS) entry which is preliminary data.</text>
</comment>
<protein>
    <submittedName>
        <fullName evidence="2">Uncharacterized protein</fullName>
    </submittedName>
</protein>
<accession>A0ABQ9I7Y1</accession>
<organism evidence="2 3">
    <name type="scientific">Dryococelus australis</name>
    <dbReference type="NCBI Taxonomy" id="614101"/>
    <lineage>
        <taxon>Eukaryota</taxon>
        <taxon>Metazoa</taxon>
        <taxon>Ecdysozoa</taxon>
        <taxon>Arthropoda</taxon>
        <taxon>Hexapoda</taxon>
        <taxon>Insecta</taxon>
        <taxon>Pterygota</taxon>
        <taxon>Neoptera</taxon>
        <taxon>Polyneoptera</taxon>
        <taxon>Phasmatodea</taxon>
        <taxon>Verophasmatodea</taxon>
        <taxon>Anareolatae</taxon>
        <taxon>Phasmatidae</taxon>
        <taxon>Eurycanthinae</taxon>
        <taxon>Dryococelus</taxon>
    </lineage>
</organism>
<evidence type="ECO:0000313" key="3">
    <source>
        <dbReference type="Proteomes" id="UP001159363"/>
    </source>
</evidence>
<evidence type="ECO:0000256" key="1">
    <source>
        <dbReference type="SAM" id="MobiDB-lite"/>
    </source>
</evidence>
<proteinExistence type="predicted"/>
<feature type="compositionally biased region" description="Polar residues" evidence="1">
    <location>
        <begin position="47"/>
        <end position="57"/>
    </location>
</feature>
<feature type="region of interest" description="Disordered" evidence="1">
    <location>
        <begin position="27"/>
        <end position="95"/>
    </location>
</feature>
<dbReference type="Proteomes" id="UP001159363">
    <property type="component" value="Chromosome 2"/>
</dbReference>
<sequence>MGNICQNSVSDCALLQSLSFGKSLHFKKKKGATKGKKENPVSPGGLSKTSESQSSLEAMSKRDKMGTEDVEESPAYSPFRTAVNQQPKQPNCGEELPLKENKLELPVLSSFEVEVITQNTKLRYLFLLQMVGGQFYQVEIGSSINLGMHVQGVYSVTLDW</sequence>